<protein>
    <submittedName>
        <fullName evidence="2">Uncharacterized protein</fullName>
    </submittedName>
</protein>
<reference evidence="2" key="2">
    <citation type="submission" date="2025-09" db="UniProtKB">
        <authorList>
            <consortium name="Ensembl"/>
        </authorList>
    </citation>
    <scope>IDENTIFICATION</scope>
</reference>
<dbReference type="Pfam" id="PF15022">
    <property type="entry name" value="DUF4522"/>
    <property type="match status" value="1"/>
</dbReference>
<sequence length="90" mass="10461">HFCCHRADAAELALLTRRLEPKIGVYIKYKLCFKEISVHFSLSLFIALEAERMFESRRLNKIDLENKTAQQTESDLKGKRIGARRPVPPF</sequence>
<dbReference type="Proteomes" id="UP000694404">
    <property type="component" value="Unplaced"/>
</dbReference>
<evidence type="ECO:0000256" key="1">
    <source>
        <dbReference type="SAM" id="MobiDB-lite"/>
    </source>
</evidence>
<evidence type="ECO:0000313" key="3">
    <source>
        <dbReference type="Proteomes" id="UP000694404"/>
    </source>
</evidence>
<dbReference type="Ensembl" id="ENSCABT00000005489.1">
    <property type="protein sequence ID" value="ENSCABP00000005050.1"/>
    <property type="gene ID" value="ENSCABG00000003796.1"/>
</dbReference>
<feature type="region of interest" description="Disordered" evidence="1">
    <location>
        <begin position="69"/>
        <end position="90"/>
    </location>
</feature>
<evidence type="ECO:0000313" key="2">
    <source>
        <dbReference type="Ensembl" id="ENSCABP00000005050.1"/>
    </source>
</evidence>
<reference evidence="2" key="1">
    <citation type="submission" date="2025-08" db="UniProtKB">
        <authorList>
            <consortium name="Ensembl"/>
        </authorList>
    </citation>
    <scope>IDENTIFICATION</scope>
</reference>
<dbReference type="OMA" id="FCCHRAD"/>
<dbReference type="GeneTree" id="ENSGT00960000189615"/>
<keyword evidence="3" id="KW-1185">Reference proteome</keyword>
<name>A0A8C0GI74_CHEAB</name>
<dbReference type="InterPro" id="IPR027825">
    <property type="entry name" value="DUF4522"/>
</dbReference>
<dbReference type="AlphaFoldDB" id="A0A8C0GI74"/>
<accession>A0A8C0GI74</accession>
<organism evidence="2 3">
    <name type="scientific">Chelonoidis abingdonii</name>
    <name type="common">Abingdon island giant tortoise</name>
    <name type="synonym">Testudo abingdonii</name>
    <dbReference type="NCBI Taxonomy" id="106734"/>
    <lineage>
        <taxon>Eukaryota</taxon>
        <taxon>Metazoa</taxon>
        <taxon>Chordata</taxon>
        <taxon>Craniata</taxon>
        <taxon>Vertebrata</taxon>
        <taxon>Euteleostomi</taxon>
        <taxon>Archelosauria</taxon>
        <taxon>Testudinata</taxon>
        <taxon>Testudines</taxon>
        <taxon>Cryptodira</taxon>
        <taxon>Durocryptodira</taxon>
        <taxon>Testudinoidea</taxon>
        <taxon>Testudinidae</taxon>
        <taxon>Chelonoidis</taxon>
    </lineage>
</organism>
<proteinExistence type="predicted"/>